<proteinExistence type="predicted"/>
<dbReference type="EMBL" id="CM000914">
    <property type="protein sequence ID" value="EFG04188.2"/>
    <property type="molecule type" value="Genomic_DNA"/>
</dbReference>
<dbReference type="AlphaFoldDB" id="B5GND0"/>
<dbReference type="Proteomes" id="UP000002357">
    <property type="component" value="Plasmid pSCL4"/>
</dbReference>
<evidence type="ECO:0000256" key="1">
    <source>
        <dbReference type="SAM" id="Phobius"/>
    </source>
</evidence>
<keyword evidence="1" id="KW-0812">Transmembrane</keyword>
<sequence>MGDRRVKISARVGIGALLLALAAPYAGYVGVREYRESEDRSAVEKAALQIVQQRAAARTAAESKNGAPRSAEVTLFAVDVDLAAEGFARVDLSQTTEYTWEDSAMEGTEEDTSSVSSHSFEFRKTGGTWMFERERLDESI</sequence>
<name>B5GND0_STRCL</name>
<evidence type="ECO:0000313" key="2">
    <source>
        <dbReference type="EMBL" id="EFG04188.2"/>
    </source>
</evidence>
<protein>
    <submittedName>
        <fullName evidence="2">Uncharacterized protein</fullName>
    </submittedName>
</protein>
<keyword evidence="3" id="KW-1185">Reference proteome</keyword>
<keyword evidence="2" id="KW-0614">Plasmid</keyword>
<keyword evidence="1" id="KW-1133">Transmembrane helix</keyword>
<accession>B5GND0</accession>
<keyword evidence="1" id="KW-0472">Membrane</keyword>
<dbReference type="RefSeq" id="WP_003953250.1">
    <property type="nucleotide sequence ID" value="NZ_CM000914.1"/>
</dbReference>
<organism evidence="2 3">
    <name type="scientific">Streptomyces clavuligerus</name>
    <dbReference type="NCBI Taxonomy" id="1901"/>
    <lineage>
        <taxon>Bacteria</taxon>
        <taxon>Bacillati</taxon>
        <taxon>Actinomycetota</taxon>
        <taxon>Actinomycetes</taxon>
        <taxon>Kitasatosporales</taxon>
        <taxon>Streptomycetaceae</taxon>
        <taxon>Streptomyces</taxon>
    </lineage>
</organism>
<reference evidence="2 3" key="1">
    <citation type="journal article" date="2010" name="Genome Biol. Evol.">
        <title>The sequence of a 1.8-mb bacterial linear plasmid reveals a rich evolutionary reservoir of secondary metabolic pathways.</title>
        <authorList>
            <person name="Medema M.H."/>
            <person name="Trefzer A."/>
            <person name="Kovalchuk A."/>
            <person name="van den Berg M."/>
            <person name="Mueller U."/>
            <person name="Heijne W."/>
            <person name="Wu L."/>
            <person name="Alam M.T."/>
            <person name="Ronning C.M."/>
            <person name="Nierman W.C."/>
            <person name="Bovenberg R.A.L."/>
            <person name="Breitling R."/>
            <person name="Takano E."/>
        </authorList>
    </citation>
    <scope>NUCLEOTIDE SEQUENCE [LARGE SCALE GENOMIC DNA]</scope>
    <source>
        <strain evidence="3">ATCC 27064 / DSM 738 / JCM 4710 / NBRC 13307 / NCIMB 12785 / NRRL 3585 / VKM Ac-602</strain>
        <plasmid evidence="2">pSCL4</plasmid>
    </source>
</reference>
<evidence type="ECO:0000313" key="3">
    <source>
        <dbReference type="Proteomes" id="UP000002357"/>
    </source>
</evidence>
<feature type="transmembrane region" description="Helical" evidence="1">
    <location>
        <begin position="12"/>
        <end position="31"/>
    </location>
</feature>
<dbReference type="GeneID" id="93733820"/>
<geneLocation type="plasmid" evidence="2 3">
    <name>pSCL4</name>
</geneLocation>
<gene>
    <name evidence="2" type="ORF">SCLAV_p0701</name>
</gene>
<dbReference type="OrthoDB" id="10005615at2"/>